<keyword evidence="4" id="KW-1185">Reference proteome</keyword>
<dbReference type="Proteomes" id="UP000001307">
    <property type="component" value="Unassembled WGS sequence"/>
</dbReference>
<dbReference type="InterPro" id="IPR036188">
    <property type="entry name" value="FAD/NAD-bd_sf"/>
</dbReference>
<evidence type="ECO:0000256" key="1">
    <source>
        <dbReference type="ARBA" id="ARBA00005593"/>
    </source>
</evidence>
<dbReference type="SUPFAM" id="SSF51905">
    <property type="entry name" value="FAD/NAD(P)-binding domain"/>
    <property type="match status" value="1"/>
</dbReference>
<dbReference type="InParanoid" id="E4X3X1"/>
<gene>
    <name evidence="3" type="ORF">GSOID_T00001081001</name>
</gene>
<dbReference type="PANTHER" id="PTHR11787">
    <property type="entry name" value="RAB GDP-DISSOCIATION INHIBITOR"/>
    <property type="match status" value="1"/>
</dbReference>
<sequence length="368" mass="41428">MEELPKEVDFVVCGTGLPCSIFAAACARIGKSVLQIDRNAFYGSEWSNFNLKEAKNWKKSCHSSISISNLKFTPECFDSLDIFPRTEQYRFNINVDNTPLFSSGKMTELLIQSKATRYLSFKNVASLKTVYEDEFMSVPASRADLFASKRVSVIEKRKMMNFLSKALQEEPSEDVKTFDQFLDRFKLTEKLKSFVKSSIIFSNDDLTVSDGLAKLRKFVTSLGKYSAASAFLYASYGSGELAQAFARMCAVFGGITVLEYPLEEMSVQDNKVTYLKIAVPETEELHQVQCGHMIAEPSNYLDKYHKNTNEDFHQVVIILADEDLKKIIKDEKLALAEDSGPEPDHCIIITAIVDDHHIWGLALGNGFD</sequence>
<proteinExistence type="inferred from homology"/>
<dbReference type="PANTHER" id="PTHR11787:SF4">
    <property type="entry name" value="CHM, RAB ESCORT PROTEIN 1"/>
    <property type="match status" value="1"/>
</dbReference>
<dbReference type="Gene3D" id="3.50.50.60">
    <property type="entry name" value="FAD/NAD(P)-binding domain"/>
    <property type="match status" value="2"/>
</dbReference>
<evidence type="ECO:0000313" key="3">
    <source>
        <dbReference type="EMBL" id="CBY23759.1"/>
    </source>
</evidence>
<dbReference type="AlphaFoldDB" id="E4X3X1"/>
<dbReference type="PROSITE" id="PS51257">
    <property type="entry name" value="PROKAR_LIPOPROTEIN"/>
    <property type="match status" value="1"/>
</dbReference>
<protein>
    <recommendedName>
        <fullName evidence="5">Rab proteins geranylgeranyltransferase component A</fullName>
    </recommendedName>
</protein>
<dbReference type="GO" id="GO:0005092">
    <property type="term" value="F:GDP-dissociation inhibitor activity"/>
    <property type="evidence" value="ECO:0007669"/>
    <property type="project" value="InterPro"/>
</dbReference>
<dbReference type="InterPro" id="IPR018203">
    <property type="entry name" value="GDP_dissociation_inhibitor"/>
</dbReference>
<dbReference type="OrthoDB" id="1923006at2759"/>
<dbReference type="GO" id="GO:0005968">
    <property type="term" value="C:Rab-protein geranylgeranyltransferase complex"/>
    <property type="evidence" value="ECO:0007669"/>
    <property type="project" value="TreeGrafter"/>
</dbReference>
<dbReference type="PRINTS" id="PR00891">
    <property type="entry name" value="RABGDIREP"/>
</dbReference>
<dbReference type="EMBL" id="FN653024">
    <property type="protein sequence ID" value="CBY23759.1"/>
    <property type="molecule type" value="Genomic_DNA"/>
</dbReference>
<dbReference type="GO" id="GO:0005634">
    <property type="term" value="C:nucleus"/>
    <property type="evidence" value="ECO:0007669"/>
    <property type="project" value="TreeGrafter"/>
</dbReference>
<dbReference type="Pfam" id="PF00996">
    <property type="entry name" value="GDI"/>
    <property type="match status" value="1"/>
</dbReference>
<evidence type="ECO:0000256" key="2">
    <source>
        <dbReference type="ARBA" id="ARBA00022468"/>
    </source>
</evidence>
<organism evidence="3">
    <name type="scientific">Oikopleura dioica</name>
    <name type="common">Tunicate</name>
    <dbReference type="NCBI Taxonomy" id="34765"/>
    <lineage>
        <taxon>Eukaryota</taxon>
        <taxon>Metazoa</taxon>
        <taxon>Chordata</taxon>
        <taxon>Tunicata</taxon>
        <taxon>Appendicularia</taxon>
        <taxon>Copelata</taxon>
        <taxon>Oikopleuridae</taxon>
        <taxon>Oikopleura</taxon>
    </lineage>
</organism>
<comment type="similarity">
    <text evidence="1">Belongs to the Rab GDI family.</text>
</comment>
<name>E4X3X1_OIKDI</name>
<dbReference type="Gene3D" id="3.30.519.10">
    <property type="entry name" value="Guanine Nucleotide Dissociation Inhibitor, domain 2"/>
    <property type="match status" value="1"/>
</dbReference>
<dbReference type="GO" id="GO:0005829">
    <property type="term" value="C:cytosol"/>
    <property type="evidence" value="ECO:0007669"/>
    <property type="project" value="TreeGrafter"/>
</dbReference>
<evidence type="ECO:0000313" key="4">
    <source>
        <dbReference type="Proteomes" id="UP000001307"/>
    </source>
</evidence>
<accession>E4X3X1</accession>
<evidence type="ECO:0008006" key="5">
    <source>
        <dbReference type="Google" id="ProtNLM"/>
    </source>
</evidence>
<keyword evidence="2" id="KW-0343">GTPase activation</keyword>
<dbReference type="GO" id="GO:0007264">
    <property type="term" value="P:small GTPase-mediated signal transduction"/>
    <property type="evidence" value="ECO:0007669"/>
    <property type="project" value="InterPro"/>
</dbReference>
<dbReference type="GO" id="GO:0005096">
    <property type="term" value="F:GTPase activator activity"/>
    <property type="evidence" value="ECO:0007669"/>
    <property type="project" value="UniProtKB-KW"/>
</dbReference>
<dbReference type="GO" id="GO:0016192">
    <property type="term" value="P:vesicle-mediated transport"/>
    <property type="evidence" value="ECO:0007669"/>
    <property type="project" value="TreeGrafter"/>
</dbReference>
<reference evidence="3" key="1">
    <citation type="journal article" date="2010" name="Science">
        <title>Plasticity of animal genome architecture unmasked by rapid evolution of a pelagic tunicate.</title>
        <authorList>
            <person name="Denoeud F."/>
            <person name="Henriet S."/>
            <person name="Mungpakdee S."/>
            <person name="Aury J.M."/>
            <person name="Da Silva C."/>
            <person name="Brinkmann H."/>
            <person name="Mikhaleva J."/>
            <person name="Olsen L.C."/>
            <person name="Jubin C."/>
            <person name="Canestro C."/>
            <person name="Bouquet J.M."/>
            <person name="Danks G."/>
            <person name="Poulain J."/>
            <person name="Campsteijn C."/>
            <person name="Adamski M."/>
            <person name="Cross I."/>
            <person name="Yadetie F."/>
            <person name="Muffato M."/>
            <person name="Louis A."/>
            <person name="Butcher S."/>
            <person name="Tsagkogeorga G."/>
            <person name="Konrad A."/>
            <person name="Singh S."/>
            <person name="Jensen M.F."/>
            <person name="Cong E.H."/>
            <person name="Eikeseth-Otteraa H."/>
            <person name="Noel B."/>
            <person name="Anthouard V."/>
            <person name="Porcel B.M."/>
            <person name="Kachouri-Lafond R."/>
            <person name="Nishino A."/>
            <person name="Ugolini M."/>
            <person name="Chourrout P."/>
            <person name="Nishida H."/>
            <person name="Aasland R."/>
            <person name="Huzurbazar S."/>
            <person name="Westhof E."/>
            <person name="Delsuc F."/>
            <person name="Lehrach H."/>
            <person name="Reinhardt R."/>
            <person name="Weissenbach J."/>
            <person name="Roy S.W."/>
            <person name="Artiguenave F."/>
            <person name="Postlethwait J.H."/>
            <person name="Manak J.R."/>
            <person name="Thompson E.M."/>
            <person name="Jaillon O."/>
            <person name="Du Pasquier L."/>
            <person name="Boudinot P."/>
            <person name="Liberles D.A."/>
            <person name="Volff J.N."/>
            <person name="Philippe H."/>
            <person name="Lenhard B."/>
            <person name="Roest Crollius H."/>
            <person name="Wincker P."/>
            <person name="Chourrout D."/>
        </authorList>
    </citation>
    <scope>NUCLEOTIDE SEQUENCE [LARGE SCALE GENOMIC DNA]</scope>
</reference>